<dbReference type="InterPro" id="IPR050639">
    <property type="entry name" value="SSR_resolvase"/>
</dbReference>
<evidence type="ECO:0000313" key="5">
    <source>
        <dbReference type="EMBL" id="MEC6897444.1"/>
    </source>
</evidence>
<keyword evidence="3" id="KW-0175">Coiled coil</keyword>
<feature type="coiled-coil region" evidence="3">
    <location>
        <begin position="347"/>
        <end position="374"/>
    </location>
</feature>
<evidence type="ECO:0000256" key="1">
    <source>
        <dbReference type="ARBA" id="ARBA00023125"/>
    </source>
</evidence>
<organism evidence="5 6">
    <name type="scientific">Photobacterium piscicola</name>
    <dbReference type="NCBI Taxonomy" id="1378299"/>
    <lineage>
        <taxon>Bacteria</taxon>
        <taxon>Pseudomonadati</taxon>
        <taxon>Pseudomonadota</taxon>
        <taxon>Gammaproteobacteria</taxon>
        <taxon>Vibrionales</taxon>
        <taxon>Vibrionaceae</taxon>
        <taxon>Photobacterium</taxon>
    </lineage>
</organism>
<protein>
    <submittedName>
        <fullName evidence="5">Recombinase family protein</fullName>
    </submittedName>
</protein>
<dbReference type="CDD" id="cd00338">
    <property type="entry name" value="Ser_Recombinase"/>
    <property type="match status" value="1"/>
</dbReference>
<dbReference type="Proteomes" id="UP001339429">
    <property type="component" value="Unassembled WGS sequence"/>
</dbReference>
<dbReference type="EMBL" id="JAYXUD010000001">
    <property type="protein sequence ID" value="MEC6897444.1"/>
    <property type="molecule type" value="Genomic_DNA"/>
</dbReference>
<dbReference type="InterPro" id="IPR025827">
    <property type="entry name" value="Zn_ribbon_recom_dom"/>
</dbReference>
<evidence type="ECO:0000256" key="3">
    <source>
        <dbReference type="SAM" id="Coils"/>
    </source>
</evidence>
<accession>A0ABU6LD10</accession>
<gene>
    <name evidence="5" type="ORF">VXS00_02115</name>
</gene>
<dbReference type="PANTHER" id="PTHR30461">
    <property type="entry name" value="DNA-INVERTASE FROM LAMBDOID PROPHAGE"/>
    <property type="match status" value="1"/>
</dbReference>
<dbReference type="RefSeq" id="WP_327779233.1">
    <property type="nucleotide sequence ID" value="NZ_JAYXUD010000001.1"/>
</dbReference>
<dbReference type="SUPFAM" id="SSF53041">
    <property type="entry name" value="Resolvase-like"/>
    <property type="match status" value="1"/>
</dbReference>
<dbReference type="InterPro" id="IPR036162">
    <property type="entry name" value="Resolvase-like_N_sf"/>
</dbReference>
<dbReference type="SMART" id="SM00857">
    <property type="entry name" value="Resolvase"/>
    <property type="match status" value="1"/>
</dbReference>
<comment type="caution">
    <text evidence="5">The sequence shown here is derived from an EMBL/GenBank/DDBJ whole genome shotgun (WGS) entry which is preliminary data.</text>
</comment>
<reference evidence="5 6" key="1">
    <citation type="submission" date="2024-01" db="EMBL/GenBank/DDBJ databases">
        <title>Active colonisers of the gastrointestinal tract of Atlantic salmon farmed in a warm water region.</title>
        <authorList>
            <person name="Bowman J.P."/>
        </authorList>
    </citation>
    <scope>NUCLEOTIDE SEQUENCE [LARGE SCALE GENOMIC DNA]</scope>
    <source>
        <strain evidence="5 6">S4MW1</strain>
    </source>
</reference>
<keyword evidence="6" id="KW-1185">Reference proteome</keyword>
<dbReference type="Pfam" id="PF00239">
    <property type="entry name" value="Resolvase"/>
    <property type="match status" value="1"/>
</dbReference>
<proteinExistence type="predicted"/>
<keyword evidence="2" id="KW-0233">DNA recombination</keyword>
<evidence type="ECO:0000256" key="2">
    <source>
        <dbReference type="ARBA" id="ARBA00023172"/>
    </source>
</evidence>
<evidence type="ECO:0000313" key="6">
    <source>
        <dbReference type="Proteomes" id="UP001339429"/>
    </source>
</evidence>
<dbReference type="InterPro" id="IPR006119">
    <property type="entry name" value="Resolv_N"/>
</dbReference>
<evidence type="ECO:0000259" key="4">
    <source>
        <dbReference type="SMART" id="SM00857"/>
    </source>
</evidence>
<sequence>MRQAVLYQRFSSTKQINNSSLFRQTEAQENWLKSNDDVVVIDCYVDEAMSGWTGKHLKKGSLGVLLQACKDKKIPTNTLILVEHFSRLSRMSISDTESLLREIWNYGITLITVRDNQEYPPSTIDNLEKRISLLLQIDSAYKESKWRSEKVKGSYEKRLNDAKNGIVPRIRKPFWLDQNGKLNEHSVIFKDIFDLYLKGYGQNYIIKHLRKTYPNSLPAQRINPSTMMQYMKKEIIIGRWKGVKIYDSVVDEKDFYEALNIRETKKFNNVSPNRTYPLSGLFRCACCDAGMSIQKSNHAKPVIRCANQLRMKECNRKKTFPYSVAHFYLIKFAVKKILINISNKENCNSSSKELIEFNSELNSLKNERKELNEIYCERKKEGQSLKSILNMIIDNDDLIDNLEYKIKTKENELKHSTNNINDNVLKMFWDKETFNIAMHKLNIVFFVGDNYIQGFIGNNPLSEKLYYRGYSRKNKIFECELSNEFYEVSSFEEDFLELDLKSFLSKINNTVDLIKDRLKKLKELNITEEEYIKERNSL</sequence>
<dbReference type="Pfam" id="PF13408">
    <property type="entry name" value="Zn_ribbon_recom"/>
    <property type="match status" value="1"/>
</dbReference>
<keyword evidence="1" id="KW-0238">DNA-binding</keyword>
<name>A0ABU6LD10_9GAMM</name>
<feature type="domain" description="Resolvase/invertase-type recombinase catalytic" evidence="4">
    <location>
        <begin position="4"/>
        <end position="164"/>
    </location>
</feature>
<dbReference type="Gene3D" id="3.40.50.1390">
    <property type="entry name" value="Resolvase, N-terminal catalytic domain"/>
    <property type="match status" value="1"/>
</dbReference>
<dbReference type="PANTHER" id="PTHR30461:SF2">
    <property type="entry name" value="SERINE RECOMBINASE PINE-RELATED"/>
    <property type="match status" value="1"/>
</dbReference>